<evidence type="ECO:0000313" key="1">
    <source>
        <dbReference type="EMBL" id="KZD65978.1"/>
    </source>
</evidence>
<protein>
    <submittedName>
        <fullName evidence="1">Uncharacterized protein</fullName>
    </submittedName>
</protein>
<dbReference type="RefSeq" id="WP_063261200.1">
    <property type="nucleotide sequence ID" value="NZ_LJKE01000045.1"/>
</dbReference>
<sequence>MKNITSTQEQLLKELAAIFILEGEKYPDDTVIEMLQEELEKEENLGIIEDSSELKEIKEILSNFDKMRETNDPNYEGTGPDALDPVFEILNNLNLIVK</sequence>
<accession>A0A164NXV0</accession>
<proteinExistence type="predicted"/>
<evidence type="ECO:0000313" key="2">
    <source>
        <dbReference type="Proteomes" id="UP000076482"/>
    </source>
</evidence>
<name>A0A164NXV0_BACCE</name>
<dbReference type="PATRIC" id="fig|1396.535.peg.1771"/>
<dbReference type="Proteomes" id="UP000076482">
    <property type="component" value="Unassembled WGS sequence"/>
</dbReference>
<reference evidence="1 2" key="1">
    <citation type="submission" date="2015-09" db="EMBL/GenBank/DDBJ databases">
        <title>Bacillus cereus food isolates.</title>
        <authorList>
            <person name="Boekhorst J."/>
        </authorList>
    </citation>
    <scope>NUCLEOTIDE SEQUENCE [LARGE SCALE GENOMIC DNA]</scope>
    <source>
        <strain evidence="1 2">B4088</strain>
    </source>
</reference>
<gene>
    <name evidence="1" type="ORF">B4088_2735</name>
</gene>
<dbReference type="AlphaFoldDB" id="A0A164NXV0"/>
<organism evidence="1 2">
    <name type="scientific">Bacillus cereus</name>
    <dbReference type="NCBI Taxonomy" id="1396"/>
    <lineage>
        <taxon>Bacteria</taxon>
        <taxon>Bacillati</taxon>
        <taxon>Bacillota</taxon>
        <taxon>Bacilli</taxon>
        <taxon>Bacillales</taxon>
        <taxon>Bacillaceae</taxon>
        <taxon>Bacillus</taxon>
        <taxon>Bacillus cereus group</taxon>
    </lineage>
</organism>
<comment type="caution">
    <text evidence="1">The sequence shown here is derived from an EMBL/GenBank/DDBJ whole genome shotgun (WGS) entry which is preliminary data.</text>
</comment>
<dbReference type="EMBL" id="LJKE01000045">
    <property type="protein sequence ID" value="KZD65978.1"/>
    <property type="molecule type" value="Genomic_DNA"/>
</dbReference>